<dbReference type="InterPro" id="IPR009471">
    <property type="entry name" value="Ten_N"/>
</dbReference>
<sequence>MTLWGAKSGQNSCLSSRSNSALTLTDTEMDNKSDNETECLTRASTKASAYAHKSGASANVDPFLIRGERRPRFLKMKPDGSSYQSAALDDPLSAAAEME</sequence>
<dbReference type="OrthoDB" id="9932339at2759"/>
<reference evidence="3" key="1">
    <citation type="journal article" date="2004" name="Nature">
        <title>Genome duplication in the teleost fish Tetraodon nigroviridis reveals the early vertebrate proto-karyotype.</title>
        <authorList>
            <person name="Jaillon O."/>
            <person name="Aury J.-M."/>
            <person name="Brunet F."/>
            <person name="Petit J.-L."/>
            <person name="Stange-Thomann N."/>
            <person name="Mauceli E."/>
            <person name="Bouneau L."/>
            <person name="Fischer C."/>
            <person name="Ozouf-Costaz C."/>
            <person name="Bernot A."/>
            <person name="Nicaud S."/>
            <person name="Jaffe D."/>
            <person name="Fisher S."/>
            <person name="Lutfalla G."/>
            <person name="Dossat C."/>
            <person name="Segurens B."/>
            <person name="Dasilva C."/>
            <person name="Salanoubat M."/>
            <person name="Levy M."/>
            <person name="Boudet N."/>
            <person name="Castellano S."/>
            <person name="Anthouard V."/>
            <person name="Jubin C."/>
            <person name="Castelli V."/>
            <person name="Katinka M."/>
            <person name="Vacherie B."/>
            <person name="Biemont C."/>
            <person name="Skalli Z."/>
            <person name="Cattolico L."/>
            <person name="Poulain J."/>
            <person name="De Berardinis V."/>
            <person name="Cruaud C."/>
            <person name="Duprat S."/>
            <person name="Brottier P."/>
            <person name="Coutanceau J.-P."/>
            <person name="Gouzy J."/>
            <person name="Parra G."/>
            <person name="Lardier G."/>
            <person name="Chapple C."/>
            <person name="McKernan K.J."/>
            <person name="McEwan P."/>
            <person name="Bosak S."/>
            <person name="Kellis M."/>
            <person name="Volff J.-N."/>
            <person name="Guigo R."/>
            <person name="Zody M.C."/>
            <person name="Mesirov J."/>
            <person name="Lindblad-Toh K."/>
            <person name="Birren B."/>
            <person name="Nusbaum C."/>
            <person name="Kahn D."/>
            <person name="Robinson-Rechavi M."/>
            <person name="Laudet V."/>
            <person name="Schachter V."/>
            <person name="Quetier F."/>
            <person name="Saurin W."/>
            <person name="Scarpelli C."/>
            <person name="Wincker P."/>
            <person name="Lander E.S."/>
            <person name="Weissenbach J."/>
            <person name="Roest Crollius H."/>
        </authorList>
    </citation>
    <scope>NUCLEOTIDE SEQUENCE [LARGE SCALE GENOMIC DNA]</scope>
</reference>
<reference evidence="3" key="2">
    <citation type="submission" date="2004-02" db="EMBL/GenBank/DDBJ databases">
        <authorList>
            <consortium name="Genoscope"/>
            <consortium name="Whitehead Institute Centre for Genome Research"/>
        </authorList>
    </citation>
    <scope>NUCLEOTIDE SEQUENCE</scope>
</reference>
<name>Q4S400_TETNG</name>
<dbReference type="GO" id="GO:0007165">
    <property type="term" value="P:signal transduction"/>
    <property type="evidence" value="ECO:0007669"/>
    <property type="project" value="InterPro"/>
</dbReference>
<dbReference type="KEGG" id="tng:GSTEN00024412G001"/>
<feature type="region of interest" description="Disordered" evidence="1">
    <location>
        <begin position="75"/>
        <end position="99"/>
    </location>
</feature>
<organism evidence="3">
    <name type="scientific">Tetraodon nigroviridis</name>
    <name type="common">Spotted green pufferfish</name>
    <name type="synonym">Chelonodon nigroviridis</name>
    <dbReference type="NCBI Taxonomy" id="99883"/>
    <lineage>
        <taxon>Eukaryota</taxon>
        <taxon>Metazoa</taxon>
        <taxon>Chordata</taxon>
        <taxon>Craniata</taxon>
        <taxon>Vertebrata</taxon>
        <taxon>Euteleostomi</taxon>
        <taxon>Actinopterygii</taxon>
        <taxon>Neopterygii</taxon>
        <taxon>Teleostei</taxon>
        <taxon>Neoteleostei</taxon>
        <taxon>Acanthomorphata</taxon>
        <taxon>Eupercaria</taxon>
        <taxon>Tetraodontiformes</taxon>
        <taxon>Tetradontoidea</taxon>
        <taxon>Tetraodontidae</taxon>
        <taxon>Tetraodon</taxon>
    </lineage>
</organism>
<dbReference type="Pfam" id="PF06484">
    <property type="entry name" value="Ten_N"/>
    <property type="match status" value="1"/>
</dbReference>
<dbReference type="PROSITE" id="PS51361">
    <property type="entry name" value="TENEURIN_N"/>
    <property type="match status" value="1"/>
</dbReference>
<evidence type="ECO:0000256" key="1">
    <source>
        <dbReference type="SAM" id="MobiDB-lite"/>
    </source>
</evidence>
<gene>
    <name evidence="3" type="ORF">GSTENG00024412001</name>
</gene>
<evidence type="ECO:0000313" key="3">
    <source>
        <dbReference type="EMBL" id="CAG04632.1"/>
    </source>
</evidence>
<protein>
    <submittedName>
        <fullName evidence="3">(spotted green pufferfish) hypothetical protein</fullName>
    </submittedName>
</protein>
<dbReference type="AlphaFoldDB" id="Q4S400"/>
<dbReference type="GO" id="GO:0016020">
    <property type="term" value="C:membrane"/>
    <property type="evidence" value="ECO:0007669"/>
    <property type="project" value="InterPro"/>
</dbReference>
<proteinExistence type="predicted"/>
<feature type="compositionally biased region" description="Low complexity" evidence="1">
    <location>
        <begin position="85"/>
        <end position="99"/>
    </location>
</feature>
<comment type="caution">
    <text evidence="3">The sequence shown here is derived from an EMBL/GenBank/DDBJ whole genome shotgun (WGS) entry which is preliminary data.</text>
</comment>
<accession>Q4S400</accession>
<evidence type="ECO:0000259" key="2">
    <source>
        <dbReference type="PROSITE" id="PS51361"/>
    </source>
</evidence>
<dbReference type="EMBL" id="CAAE01014744">
    <property type="protein sequence ID" value="CAG04632.1"/>
    <property type="molecule type" value="Genomic_DNA"/>
</dbReference>
<feature type="domain" description="Teneurin N-terminal" evidence="2">
    <location>
        <begin position="1"/>
        <end position="99"/>
    </location>
</feature>